<dbReference type="Proteomes" id="UP000504636">
    <property type="component" value="Unplaced"/>
</dbReference>
<proteinExistence type="predicted"/>
<dbReference type="EMBL" id="MU003720">
    <property type="protein sequence ID" value="KAF2802894.1"/>
    <property type="molecule type" value="Genomic_DNA"/>
</dbReference>
<evidence type="ECO:0000313" key="2">
    <source>
        <dbReference type="EMBL" id="KAF2802894.1"/>
    </source>
</evidence>
<protein>
    <submittedName>
        <fullName evidence="2 4">Uncharacterized protein</fullName>
    </submittedName>
</protein>
<keyword evidence="3" id="KW-1185">Reference proteome</keyword>
<gene>
    <name evidence="2 4" type="ORF">BDZ99DRAFT_526994</name>
</gene>
<name>A0A6A6Y4E3_9PEZI</name>
<evidence type="ECO:0000313" key="3">
    <source>
        <dbReference type="Proteomes" id="UP000504636"/>
    </source>
</evidence>
<dbReference type="GeneID" id="54467084"/>
<reference evidence="2 4" key="1">
    <citation type="journal article" date="2020" name="Stud. Mycol.">
        <title>101 Dothideomycetes genomes: a test case for predicting lifestyles and emergence of pathogens.</title>
        <authorList>
            <person name="Haridas S."/>
            <person name="Albert R."/>
            <person name="Binder M."/>
            <person name="Bloem J."/>
            <person name="Labutti K."/>
            <person name="Salamov A."/>
            <person name="Andreopoulos B."/>
            <person name="Baker S."/>
            <person name="Barry K."/>
            <person name="Bills G."/>
            <person name="Bluhm B."/>
            <person name="Cannon C."/>
            <person name="Castanera R."/>
            <person name="Culley D."/>
            <person name="Daum C."/>
            <person name="Ezra D."/>
            <person name="Gonzalez J."/>
            <person name="Henrissat B."/>
            <person name="Kuo A."/>
            <person name="Liang C."/>
            <person name="Lipzen A."/>
            <person name="Lutzoni F."/>
            <person name="Magnuson J."/>
            <person name="Mondo S."/>
            <person name="Nolan M."/>
            <person name="Ohm R."/>
            <person name="Pangilinan J."/>
            <person name="Park H.-J."/>
            <person name="Ramirez L."/>
            <person name="Alfaro M."/>
            <person name="Sun H."/>
            <person name="Tritt A."/>
            <person name="Yoshinaga Y."/>
            <person name="Zwiers L.-H."/>
            <person name="Turgeon B."/>
            <person name="Goodwin S."/>
            <person name="Spatafora J."/>
            <person name="Crous P."/>
            <person name="Grigoriev I."/>
        </authorList>
    </citation>
    <scope>NUCLEOTIDE SEQUENCE</scope>
    <source>
        <strain evidence="2 4">CBS 304.34</strain>
    </source>
</reference>
<accession>A0A6A6Y4E3</accession>
<reference evidence="4" key="3">
    <citation type="submission" date="2025-04" db="UniProtKB">
        <authorList>
            <consortium name="RefSeq"/>
        </authorList>
    </citation>
    <scope>IDENTIFICATION</scope>
    <source>
        <strain evidence="4">CBS 304.34</strain>
    </source>
</reference>
<dbReference type="RefSeq" id="XP_033569858.1">
    <property type="nucleotide sequence ID" value="XM_033726191.1"/>
</dbReference>
<reference evidence="4" key="2">
    <citation type="submission" date="2020-04" db="EMBL/GenBank/DDBJ databases">
        <authorList>
            <consortium name="NCBI Genome Project"/>
        </authorList>
    </citation>
    <scope>NUCLEOTIDE SEQUENCE</scope>
    <source>
        <strain evidence="4">CBS 304.34</strain>
    </source>
</reference>
<organism evidence="2">
    <name type="scientific">Mytilinidion resinicola</name>
    <dbReference type="NCBI Taxonomy" id="574789"/>
    <lineage>
        <taxon>Eukaryota</taxon>
        <taxon>Fungi</taxon>
        <taxon>Dikarya</taxon>
        <taxon>Ascomycota</taxon>
        <taxon>Pezizomycotina</taxon>
        <taxon>Dothideomycetes</taxon>
        <taxon>Pleosporomycetidae</taxon>
        <taxon>Mytilinidiales</taxon>
        <taxon>Mytilinidiaceae</taxon>
        <taxon>Mytilinidion</taxon>
    </lineage>
</organism>
<dbReference type="AlphaFoldDB" id="A0A6A6Y4E3"/>
<sequence length="105" mass="11719">MSSRFQTQRGLSTSRAYNDGILHLRVFKPEVDGYQGRQYDGPISGIQHNQKTVKIDGNNNRGRGARRKAAPKAHGVEGTRRSTRLADLPMRPATTPARGRTVYLE</sequence>
<evidence type="ECO:0000256" key="1">
    <source>
        <dbReference type="SAM" id="MobiDB-lite"/>
    </source>
</evidence>
<evidence type="ECO:0000313" key="4">
    <source>
        <dbReference type="RefSeq" id="XP_033569858.1"/>
    </source>
</evidence>
<feature type="region of interest" description="Disordered" evidence="1">
    <location>
        <begin position="53"/>
        <end position="105"/>
    </location>
</feature>